<reference evidence="2 3" key="2">
    <citation type="journal article" date="2013" name="PLoS ONE">
        <title>Whole genome mapping and re-organization of the nuclear and mitochondrial genomes of Babesia microti isolates.</title>
        <authorList>
            <person name="Cornillot E."/>
            <person name="Dassouli A."/>
            <person name="Garg A."/>
            <person name="Pachikara N."/>
            <person name="Randazzo S."/>
            <person name="Depoix D."/>
            <person name="Carcy B."/>
            <person name="Delbecq S."/>
            <person name="Frutos R."/>
            <person name="Silva J.C."/>
            <person name="Sutton R."/>
            <person name="Krause P.J."/>
            <person name="Mamoun C.B."/>
        </authorList>
    </citation>
    <scope>NUCLEOTIDE SEQUENCE [LARGE SCALE GENOMIC DNA]</scope>
    <source>
        <strain evidence="2 3">RI</strain>
    </source>
</reference>
<dbReference type="GO" id="GO:0006488">
    <property type="term" value="P:dolichol-linked oligosaccharide biosynthetic process"/>
    <property type="evidence" value="ECO:0007669"/>
    <property type="project" value="InterPro"/>
</dbReference>
<feature type="transmembrane region" description="Helical" evidence="1">
    <location>
        <begin position="12"/>
        <end position="33"/>
    </location>
</feature>
<dbReference type="GO" id="GO:0005783">
    <property type="term" value="C:endoplasmic reticulum"/>
    <property type="evidence" value="ECO:0007669"/>
    <property type="project" value="TreeGrafter"/>
</dbReference>
<feature type="transmembrane region" description="Helical" evidence="1">
    <location>
        <begin position="142"/>
        <end position="164"/>
    </location>
</feature>
<proteinExistence type="predicted"/>
<keyword evidence="1" id="KW-1133">Transmembrane helix</keyword>
<feature type="transmembrane region" description="Helical" evidence="1">
    <location>
        <begin position="118"/>
        <end position="136"/>
    </location>
</feature>
<sequence length="228" mass="26405">MARYITPMNAEFLFDYFAICFYIGSSALVLASWSCPYLNRIFTNGKHVTATNGSVWVSKSKFLHIYMWGFVTNLIVYITTDYSYYSTPLARILIALHTMRRAAEIIISSKRPYSKMNLLAYLYGLAFYTILPLVTYEGTTAHWYISVIAFSLASLLQCIVHVSLGRKRAYDKNVGIIFRYANHIAELVIFICIYLISPSVPSFLMTVYVFFCMSKLIYLNYKWYPKKK</sequence>
<dbReference type="PANTHER" id="PTHR14624">
    <property type="entry name" value="DFG10 PROTEIN"/>
    <property type="match status" value="1"/>
</dbReference>
<evidence type="ECO:0000256" key="1">
    <source>
        <dbReference type="SAM" id="Phobius"/>
    </source>
</evidence>
<dbReference type="KEGG" id="bmic:BMR1_03g02520"/>
<evidence type="ECO:0000313" key="3">
    <source>
        <dbReference type="Proteomes" id="UP000002899"/>
    </source>
</evidence>
<feature type="transmembrane region" description="Helical" evidence="1">
    <location>
        <begin position="65"/>
        <end position="85"/>
    </location>
</feature>
<dbReference type="GeneID" id="24425145"/>
<keyword evidence="1" id="KW-0812">Transmembrane</keyword>
<dbReference type="Proteomes" id="UP000002899">
    <property type="component" value="Chromosome III"/>
</dbReference>
<dbReference type="EMBL" id="LN871598">
    <property type="protein sequence ID" value="SJK86468.1"/>
    <property type="molecule type" value="Genomic_DNA"/>
</dbReference>
<reference evidence="2 3" key="3">
    <citation type="journal article" date="2016" name="Sci. Rep.">
        <title>Genome-wide diversity and gene expression profiling of Babesia microti isolates identify polymorphic genes that mediate host-pathogen interactions.</title>
        <authorList>
            <person name="Silva J.C."/>
            <person name="Cornillot E."/>
            <person name="McCracken C."/>
            <person name="Usmani-Brown S."/>
            <person name="Dwivedi A."/>
            <person name="Ifeonu O.O."/>
            <person name="Crabtree J."/>
            <person name="Gotia H.T."/>
            <person name="Virji A.Z."/>
            <person name="Reynes C."/>
            <person name="Colinge J."/>
            <person name="Kumar V."/>
            <person name="Lawres L."/>
            <person name="Pazzi J.E."/>
            <person name="Pablo J.V."/>
            <person name="Hung C."/>
            <person name="Brancato J."/>
            <person name="Kumari P."/>
            <person name="Orvis J."/>
            <person name="Tretina K."/>
            <person name="Chibucos M."/>
            <person name="Ott S."/>
            <person name="Sadzewicz L."/>
            <person name="Sengamalay N."/>
            <person name="Shetty A.C."/>
            <person name="Su Q."/>
            <person name="Tallon L."/>
            <person name="Fraser C.M."/>
            <person name="Frutos R."/>
            <person name="Molina D.M."/>
            <person name="Krause P.J."/>
            <person name="Ben Mamoun C."/>
        </authorList>
    </citation>
    <scope>NUCLEOTIDE SEQUENCE [LARGE SCALE GENOMIC DNA]</scope>
    <source>
        <strain evidence="2 3">RI</strain>
    </source>
</reference>
<reference evidence="2 3" key="1">
    <citation type="journal article" date="2012" name="Nucleic Acids Res.">
        <title>Sequencing of the smallest Apicomplexan genome from the human pathogen Babesia microti.</title>
        <authorList>
            <person name="Cornillot E."/>
            <person name="Hadj-Kaddour K."/>
            <person name="Dassouli A."/>
            <person name="Noel B."/>
            <person name="Ranwez V."/>
            <person name="Vacherie B."/>
            <person name="Augagneur Y."/>
            <person name="Bres V."/>
            <person name="Duclos A."/>
            <person name="Randazzo S."/>
            <person name="Carcy B."/>
            <person name="Debierre-Grockiego F."/>
            <person name="Delbecq S."/>
            <person name="Moubri-Menage K."/>
            <person name="Shams-Eldin H."/>
            <person name="Usmani-Brown S."/>
            <person name="Bringaud F."/>
            <person name="Wincker P."/>
            <person name="Vivares C.P."/>
            <person name="Schwarz R.T."/>
            <person name="Schetters T.P."/>
            <person name="Krause P.J."/>
            <person name="Gorenflot A."/>
            <person name="Berry V."/>
            <person name="Barbe V."/>
            <person name="Ben Mamoun C."/>
        </authorList>
    </citation>
    <scope>NUCLEOTIDE SEQUENCE [LARGE SCALE GENOMIC DNA]</scope>
    <source>
        <strain evidence="2 3">RI</strain>
    </source>
</reference>
<dbReference type="OrthoDB" id="2189450at2759"/>
<name>A0A1R4ABU9_BABMR</name>
<accession>A0A1R4ABU9</accession>
<feature type="transmembrane region" description="Helical" evidence="1">
    <location>
        <begin position="202"/>
        <end position="221"/>
    </location>
</feature>
<evidence type="ECO:0000313" key="2">
    <source>
        <dbReference type="EMBL" id="SJK86468.1"/>
    </source>
</evidence>
<protein>
    <submittedName>
        <fullName evidence="2">Uncharacterized protein</fullName>
    </submittedName>
</protein>
<dbReference type="RefSeq" id="XP_021338625.1">
    <property type="nucleotide sequence ID" value="XM_021482063.1"/>
</dbReference>
<organism evidence="2 3">
    <name type="scientific">Babesia microti (strain RI)</name>
    <dbReference type="NCBI Taxonomy" id="1133968"/>
    <lineage>
        <taxon>Eukaryota</taxon>
        <taxon>Sar</taxon>
        <taxon>Alveolata</taxon>
        <taxon>Apicomplexa</taxon>
        <taxon>Aconoidasida</taxon>
        <taxon>Piroplasmida</taxon>
        <taxon>Babesiidae</taxon>
        <taxon>Babesia</taxon>
    </lineage>
</organism>
<dbReference type="InterPro" id="IPR039698">
    <property type="entry name" value="Dfg10/SRD5A3"/>
</dbReference>
<dbReference type="GO" id="GO:0016095">
    <property type="term" value="P:polyprenol catabolic process"/>
    <property type="evidence" value="ECO:0007669"/>
    <property type="project" value="TreeGrafter"/>
</dbReference>
<dbReference type="PANTHER" id="PTHR14624:SF0">
    <property type="entry name" value="POLYPRENOL REDUCTASE"/>
    <property type="match status" value="1"/>
</dbReference>
<keyword evidence="3" id="KW-1185">Reference proteome</keyword>
<dbReference type="GO" id="GO:0003865">
    <property type="term" value="F:3-oxo-5-alpha-steroid 4-dehydrogenase activity"/>
    <property type="evidence" value="ECO:0007669"/>
    <property type="project" value="TreeGrafter"/>
</dbReference>
<dbReference type="VEuPathDB" id="PiroplasmaDB:BMR1_03g02520"/>
<keyword evidence="1" id="KW-0472">Membrane</keyword>
<feature type="transmembrane region" description="Helical" evidence="1">
    <location>
        <begin position="176"/>
        <end position="196"/>
    </location>
</feature>
<dbReference type="AlphaFoldDB" id="A0A1R4ABU9"/>